<dbReference type="EMBL" id="JBHRSJ010000001">
    <property type="protein sequence ID" value="MFC2970607.1"/>
    <property type="molecule type" value="Genomic_DNA"/>
</dbReference>
<sequence length="84" mass="9604">MYVAPHSLTRDFPELQEQMKQLRQTDATFARQVEQYEDLDKRISRIESGTENLDDLALQTLKHERVALKDSISDKLKAASAGGR</sequence>
<evidence type="ECO:0000313" key="1">
    <source>
        <dbReference type="EMBL" id="MFC2970607.1"/>
    </source>
</evidence>
<dbReference type="InterPro" id="IPR038444">
    <property type="entry name" value="DUF465_sf"/>
</dbReference>
<name>A0ABV7AMT3_9GAMM</name>
<dbReference type="Proteomes" id="UP001595457">
    <property type="component" value="Unassembled WGS sequence"/>
</dbReference>
<keyword evidence="2" id="KW-1185">Reference proteome</keyword>
<gene>
    <name evidence="1" type="ORF">ACFOJE_00055</name>
</gene>
<proteinExistence type="predicted"/>
<comment type="caution">
    <text evidence="1">The sequence shown here is derived from an EMBL/GenBank/DDBJ whole genome shotgun (WGS) entry which is preliminary data.</text>
</comment>
<accession>A0ABV7AMT3</accession>
<dbReference type="InterPro" id="IPR007420">
    <property type="entry name" value="DUF465"/>
</dbReference>
<evidence type="ECO:0000313" key="2">
    <source>
        <dbReference type="Proteomes" id="UP001595457"/>
    </source>
</evidence>
<dbReference type="Gene3D" id="6.10.280.50">
    <property type="match status" value="1"/>
</dbReference>
<organism evidence="1 2">
    <name type="scientific">Azotobacter bryophylli</name>
    <dbReference type="NCBI Taxonomy" id="1986537"/>
    <lineage>
        <taxon>Bacteria</taxon>
        <taxon>Pseudomonadati</taxon>
        <taxon>Pseudomonadota</taxon>
        <taxon>Gammaproteobacteria</taxon>
        <taxon>Pseudomonadales</taxon>
        <taxon>Pseudomonadaceae</taxon>
        <taxon>Azotobacter</taxon>
    </lineage>
</organism>
<dbReference type="Pfam" id="PF04325">
    <property type="entry name" value="DUF465"/>
    <property type="match status" value="1"/>
</dbReference>
<dbReference type="RefSeq" id="WP_377812179.1">
    <property type="nucleotide sequence ID" value="NZ_JBHRSJ010000001.1"/>
</dbReference>
<reference evidence="2" key="1">
    <citation type="journal article" date="2019" name="Int. J. Syst. Evol. Microbiol.">
        <title>The Global Catalogue of Microorganisms (GCM) 10K type strain sequencing project: providing services to taxonomists for standard genome sequencing and annotation.</title>
        <authorList>
            <consortium name="The Broad Institute Genomics Platform"/>
            <consortium name="The Broad Institute Genome Sequencing Center for Infectious Disease"/>
            <person name="Wu L."/>
            <person name="Ma J."/>
        </authorList>
    </citation>
    <scope>NUCLEOTIDE SEQUENCE [LARGE SCALE GENOMIC DNA]</scope>
    <source>
        <strain evidence="2">KCTC 62195</strain>
    </source>
</reference>
<protein>
    <submittedName>
        <fullName evidence="1">YdcH family protein</fullName>
    </submittedName>
</protein>